<reference evidence="2" key="1">
    <citation type="submission" date="2023-07" db="EMBL/GenBank/DDBJ databases">
        <title>draft genome sequence of fig (Ficus carica).</title>
        <authorList>
            <person name="Takahashi T."/>
            <person name="Nishimura K."/>
        </authorList>
    </citation>
    <scope>NUCLEOTIDE SEQUENCE</scope>
</reference>
<feature type="signal peptide" evidence="1">
    <location>
        <begin position="1"/>
        <end position="17"/>
    </location>
</feature>
<dbReference type="EMBL" id="BTGU01000069">
    <property type="protein sequence ID" value="GMN57260.1"/>
    <property type="molecule type" value="Genomic_DNA"/>
</dbReference>
<keyword evidence="3" id="KW-1185">Reference proteome</keyword>
<name>A0AA88IXY8_FICCA</name>
<dbReference type="Proteomes" id="UP001187192">
    <property type="component" value="Unassembled WGS sequence"/>
</dbReference>
<evidence type="ECO:0000313" key="2">
    <source>
        <dbReference type="EMBL" id="GMN57260.1"/>
    </source>
</evidence>
<keyword evidence="1" id="KW-0732">Signal</keyword>
<evidence type="ECO:0000313" key="3">
    <source>
        <dbReference type="Proteomes" id="UP001187192"/>
    </source>
</evidence>
<dbReference type="AlphaFoldDB" id="A0AA88IXY8"/>
<evidence type="ECO:0008006" key="4">
    <source>
        <dbReference type="Google" id="ProtNLM"/>
    </source>
</evidence>
<sequence length="95" mass="10197">MISTMATVTAVAPVVFATVVEDLVDVTGCYGLLRSDELAMDDNITGLRVGAPSMSSGDGDHEVLEIVIFILDEIWQGLQQHTISVSITISIFNEI</sequence>
<protein>
    <recommendedName>
        <fullName evidence="4">Secreted protein</fullName>
    </recommendedName>
</protein>
<evidence type="ECO:0000256" key="1">
    <source>
        <dbReference type="SAM" id="SignalP"/>
    </source>
</evidence>
<organism evidence="2 3">
    <name type="scientific">Ficus carica</name>
    <name type="common">Common fig</name>
    <dbReference type="NCBI Taxonomy" id="3494"/>
    <lineage>
        <taxon>Eukaryota</taxon>
        <taxon>Viridiplantae</taxon>
        <taxon>Streptophyta</taxon>
        <taxon>Embryophyta</taxon>
        <taxon>Tracheophyta</taxon>
        <taxon>Spermatophyta</taxon>
        <taxon>Magnoliopsida</taxon>
        <taxon>eudicotyledons</taxon>
        <taxon>Gunneridae</taxon>
        <taxon>Pentapetalae</taxon>
        <taxon>rosids</taxon>
        <taxon>fabids</taxon>
        <taxon>Rosales</taxon>
        <taxon>Moraceae</taxon>
        <taxon>Ficeae</taxon>
        <taxon>Ficus</taxon>
    </lineage>
</organism>
<gene>
    <name evidence="2" type="ORF">TIFTF001_026358</name>
</gene>
<feature type="chain" id="PRO_5041689701" description="Secreted protein" evidence="1">
    <location>
        <begin position="18"/>
        <end position="95"/>
    </location>
</feature>
<comment type="caution">
    <text evidence="2">The sequence shown here is derived from an EMBL/GenBank/DDBJ whole genome shotgun (WGS) entry which is preliminary data.</text>
</comment>
<proteinExistence type="predicted"/>
<accession>A0AA88IXY8</accession>